<dbReference type="SUPFAM" id="SSF81606">
    <property type="entry name" value="PP2C-like"/>
    <property type="match status" value="1"/>
</dbReference>
<reference evidence="11" key="1">
    <citation type="submission" date="2021-01" db="EMBL/GenBank/DDBJ databases">
        <authorList>
            <person name="Corre E."/>
            <person name="Pelletier E."/>
            <person name="Niang G."/>
            <person name="Scheremetjew M."/>
            <person name="Finn R."/>
            <person name="Kale V."/>
            <person name="Holt S."/>
            <person name="Cochrane G."/>
            <person name="Meng A."/>
            <person name="Brown T."/>
            <person name="Cohen L."/>
        </authorList>
    </citation>
    <scope>NUCLEOTIDE SEQUENCE</scope>
    <source>
        <strain evidence="11">LB1974</strain>
    </source>
</reference>
<dbReference type="InterPro" id="IPR036457">
    <property type="entry name" value="PPM-type-like_dom_sf"/>
</dbReference>
<evidence type="ECO:0000256" key="6">
    <source>
        <dbReference type="ARBA" id="ARBA00022912"/>
    </source>
</evidence>
<dbReference type="CDD" id="cd00143">
    <property type="entry name" value="PP2Cc"/>
    <property type="match status" value="1"/>
</dbReference>
<evidence type="ECO:0000313" key="11">
    <source>
        <dbReference type="EMBL" id="CAE0843812.1"/>
    </source>
</evidence>
<keyword evidence="4 8" id="KW-0378">Hydrolase</keyword>
<evidence type="ECO:0000256" key="3">
    <source>
        <dbReference type="ARBA" id="ARBA00022771"/>
    </source>
</evidence>
<organism evidence="11">
    <name type="scientific">Oxyrrhis marina</name>
    <name type="common">Dinoflagellate</name>
    <dbReference type="NCBI Taxonomy" id="2969"/>
    <lineage>
        <taxon>Eukaryota</taxon>
        <taxon>Sar</taxon>
        <taxon>Alveolata</taxon>
        <taxon>Dinophyceae</taxon>
        <taxon>Oxyrrhinales</taxon>
        <taxon>Oxyrrhinaceae</taxon>
        <taxon>Oxyrrhis</taxon>
    </lineage>
</organism>
<keyword evidence="6 8" id="KW-0904">Protein phosphatase</keyword>
<evidence type="ECO:0008006" key="12">
    <source>
        <dbReference type="Google" id="ProtNLM"/>
    </source>
</evidence>
<dbReference type="PANTHER" id="PTHR47992">
    <property type="entry name" value="PROTEIN PHOSPHATASE"/>
    <property type="match status" value="1"/>
</dbReference>
<evidence type="ECO:0000256" key="2">
    <source>
        <dbReference type="ARBA" id="ARBA00022723"/>
    </source>
</evidence>
<feature type="domain" description="PPM-type phosphatase" evidence="10">
    <location>
        <begin position="23"/>
        <end position="287"/>
    </location>
</feature>
<feature type="domain" description="MYND-type" evidence="9">
    <location>
        <begin position="345"/>
        <end position="382"/>
    </location>
</feature>
<dbReference type="GO" id="GO:0016020">
    <property type="term" value="C:membrane"/>
    <property type="evidence" value="ECO:0007669"/>
    <property type="project" value="UniProtKB-SubCell"/>
</dbReference>
<accession>A0A7S4LQR9</accession>
<dbReference type="PROSITE" id="PS01032">
    <property type="entry name" value="PPM_1"/>
    <property type="match status" value="1"/>
</dbReference>
<evidence type="ECO:0000256" key="4">
    <source>
        <dbReference type="ARBA" id="ARBA00022801"/>
    </source>
</evidence>
<dbReference type="Pfam" id="PF01753">
    <property type="entry name" value="zf-MYND"/>
    <property type="match status" value="1"/>
</dbReference>
<dbReference type="GO" id="GO:0008270">
    <property type="term" value="F:zinc ion binding"/>
    <property type="evidence" value="ECO:0007669"/>
    <property type="project" value="UniProtKB-KW"/>
</dbReference>
<gene>
    <name evidence="11" type="ORF">OMAR00294_LOCUS2761</name>
</gene>
<dbReference type="PROSITE" id="PS50865">
    <property type="entry name" value="ZF_MYND_2"/>
    <property type="match status" value="1"/>
</dbReference>
<dbReference type="InterPro" id="IPR001932">
    <property type="entry name" value="PPM-type_phosphatase-like_dom"/>
</dbReference>
<evidence type="ECO:0000256" key="7">
    <source>
        <dbReference type="PROSITE-ProRule" id="PRU00134"/>
    </source>
</evidence>
<proteinExistence type="inferred from homology"/>
<dbReference type="Gene3D" id="6.10.140.2220">
    <property type="match status" value="1"/>
</dbReference>
<dbReference type="Gene3D" id="3.60.40.10">
    <property type="entry name" value="PPM-type phosphatase domain"/>
    <property type="match status" value="1"/>
</dbReference>
<sequence length="394" mass="42806">MGQSLSMPIDTIVIDRRSCQHGRFAAAETQGVRVHHEDAHVTPVTVAVDGGDGTLLAVFDGHGSDTVSKMAVDVLPKHCRTQFSGGVDWVAAFLKADEQIRADMPGQDCGGSTAVACLIKESANGAYDIFVANLGDSRVLLIKQGSDASAVLATEDHKPDNPEEERRIVDAGGFVERMPLGPARLDGSLALSRALGDFSYKADPKREPKDQKCSVVPECYQWSASKGDAVFLACDGIFDVMSNQEVAQFVLDRMNTEEDVGVIVSGIIALALEKGSTDNLSAMVCILGASTEVEKHQEREIQHGKFPTVNEIHMLDAYGKFIQKAGFGHHIREGPQGLPNTLASCVVCHRTFQQMFRCSCDKFEYCSKTCQKIDWKKHRDNCPAKKEYGSPSAV</sequence>
<dbReference type="PROSITE" id="PS51746">
    <property type="entry name" value="PPM_2"/>
    <property type="match status" value="1"/>
</dbReference>
<dbReference type="AlphaFoldDB" id="A0A7S4LQR9"/>
<protein>
    <recommendedName>
        <fullName evidence="12">MYND-type domain-containing protein</fullName>
    </recommendedName>
</protein>
<keyword evidence="3 7" id="KW-0863">Zinc-finger</keyword>
<comment type="subcellular location">
    <subcellularLocation>
        <location evidence="1">Membrane</location>
        <topology evidence="1">Peripheral membrane protein</topology>
    </subcellularLocation>
</comment>
<dbReference type="InterPro" id="IPR015655">
    <property type="entry name" value="PP2C"/>
</dbReference>
<dbReference type="GO" id="GO:0004722">
    <property type="term" value="F:protein serine/threonine phosphatase activity"/>
    <property type="evidence" value="ECO:0007669"/>
    <property type="project" value="InterPro"/>
</dbReference>
<keyword evidence="5" id="KW-0862">Zinc</keyword>
<dbReference type="SMART" id="SM00331">
    <property type="entry name" value="PP2C_SIG"/>
    <property type="match status" value="1"/>
</dbReference>
<evidence type="ECO:0000259" key="10">
    <source>
        <dbReference type="PROSITE" id="PS51746"/>
    </source>
</evidence>
<dbReference type="SUPFAM" id="SSF144232">
    <property type="entry name" value="HIT/MYND zinc finger-like"/>
    <property type="match status" value="1"/>
</dbReference>
<keyword evidence="2" id="KW-0479">Metal-binding</keyword>
<name>A0A7S4LQR9_OXYMA</name>
<dbReference type="EMBL" id="HBJB01003394">
    <property type="protein sequence ID" value="CAE0843812.1"/>
    <property type="molecule type" value="Transcribed_RNA"/>
</dbReference>
<evidence type="ECO:0000256" key="5">
    <source>
        <dbReference type="ARBA" id="ARBA00022833"/>
    </source>
</evidence>
<dbReference type="Pfam" id="PF00481">
    <property type="entry name" value="PP2C"/>
    <property type="match status" value="1"/>
</dbReference>
<dbReference type="PROSITE" id="PS01360">
    <property type="entry name" value="ZF_MYND_1"/>
    <property type="match status" value="1"/>
</dbReference>
<evidence type="ECO:0000259" key="9">
    <source>
        <dbReference type="PROSITE" id="PS50865"/>
    </source>
</evidence>
<dbReference type="SMART" id="SM00332">
    <property type="entry name" value="PP2Cc"/>
    <property type="match status" value="1"/>
</dbReference>
<dbReference type="InterPro" id="IPR000222">
    <property type="entry name" value="PP2C_BS"/>
</dbReference>
<evidence type="ECO:0000256" key="1">
    <source>
        <dbReference type="ARBA" id="ARBA00004170"/>
    </source>
</evidence>
<dbReference type="InterPro" id="IPR002893">
    <property type="entry name" value="Znf_MYND"/>
</dbReference>
<evidence type="ECO:0000256" key="8">
    <source>
        <dbReference type="RuleBase" id="RU003465"/>
    </source>
</evidence>
<comment type="similarity">
    <text evidence="8">Belongs to the PP2C family.</text>
</comment>